<dbReference type="GO" id="GO:0005634">
    <property type="term" value="C:nucleus"/>
    <property type="evidence" value="ECO:0007669"/>
    <property type="project" value="TreeGrafter"/>
</dbReference>
<evidence type="ECO:0000259" key="2">
    <source>
        <dbReference type="Pfam" id="PF05678"/>
    </source>
</evidence>
<feature type="compositionally biased region" description="Polar residues" evidence="1">
    <location>
        <begin position="82"/>
        <end position="95"/>
    </location>
</feature>
<keyword evidence="4" id="KW-1185">Reference proteome</keyword>
<protein>
    <submittedName>
        <fullName evidence="3">VQ motif containing protein</fullName>
    </submittedName>
</protein>
<feature type="compositionally biased region" description="Low complexity" evidence="1">
    <location>
        <begin position="45"/>
        <end position="57"/>
    </location>
</feature>
<dbReference type="STRING" id="3476.A0A2P5E586"/>
<evidence type="ECO:0000313" key="4">
    <source>
        <dbReference type="Proteomes" id="UP000237105"/>
    </source>
</evidence>
<dbReference type="InterPro" id="IPR008889">
    <property type="entry name" value="VQ"/>
</dbReference>
<dbReference type="PANTHER" id="PTHR33179:SF9">
    <property type="entry name" value="OS01G0278000 PROTEIN"/>
    <property type="match status" value="1"/>
</dbReference>
<dbReference type="Pfam" id="PF05678">
    <property type="entry name" value="VQ"/>
    <property type="match status" value="1"/>
</dbReference>
<dbReference type="GO" id="GO:0006970">
    <property type="term" value="P:response to osmotic stress"/>
    <property type="evidence" value="ECO:0007669"/>
    <property type="project" value="TreeGrafter"/>
</dbReference>
<dbReference type="InterPro" id="IPR039609">
    <property type="entry name" value="VQ_15/22"/>
</dbReference>
<dbReference type="EMBL" id="JXTB01000001">
    <property type="protein sequence ID" value="PON80689.1"/>
    <property type="molecule type" value="Genomic_DNA"/>
</dbReference>
<proteinExistence type="predicted"/>
<feature type="compositionally biased region" description="Polar residues" evidence="1">
    <location>
        <begin position="58"/>
        <end position="72"/>
    </location>
</feature>
<evidence type="ECO:0000313" key="3">
    <source>
        <dbReference type="EMBL" id="PON80689.1"/>
    </source>
</evidence>
<dbReference type="PANTHER" id="PTHR33179">
    <property type="entry name" value="VQ MOTIF-CONTAINING PROTEIN"/>
    <property type="match status" value="1"/>
</dbReference>
<dbReference type="OrthoDB" id="780868at2759"/>
<dbReference type="Proteomes" id="UP000237105">
    <property type="component" value="Unassembled WGS sequence"/>
</dbReference>
<dbReference type="GO" id="GO:0005516">
    <property type="term" value="F:calmodulin binding"/>
    <property type="evidence" value="ECO:0007669"/>
    <property type="project" value="TreeGrafter"/>
</dbReference>
<reference evidence="4" key="1">
    <citation type="submission" date="2016-06" db="EMBL/GenBank/DDBJ databases">
        <title>Parallel loss of symbiosis genes in relatives of nitrogen-fixing non-legume Parasponia.</title>
        <authorList>
            <person name="Van Velzen R."/>
            <person name="Holmer R."/>
            <person name="Bu F."/>
            <person name="Rutten L."/>
            <person name="Van Zeijl A."/>
            <person name="Liu W."/>
            <person name="Santuari L."/>
            <person name="Cao Q."/>
            <person name="Sharma T."/>
            <person name="Shen D."/>
            <person name="Roswanjaya Y."/>
            <person name="Wardhani T."/>
            <person name="Kalhor M.S."/>
            <person name="Jansen J."/>
            <person name="Van den Hoogen J."/>
            <person name="Gungor B."/>
            <person name="Hartog M."/>
            <person name="Hontelez J."/>
            <person name="Verver J."/>
            <person name="Yang W.-C."/>
            <person name="Schijlen E."/>
            <person name="Repin R."/>
            <person name="Schilthuizen M."/>
            <person name="Schranz E."/>
            <person name="Heidstra R."/>
            <person name="Miyata K."/>
            <person name="Fedorova E."/>
            <person name="Kohlen W."/>
            <person name="Bisseling T."/>
            <person name="Smit S."/>
            <person name="Geurts R."/>
        </authorList>
    </citation>
    <scope>NUCLEOTIDE SEQUENCE [LARGE SCALE GENOMIC DNA]</scope>
    <source>
        <strain evidence="4">cv. WU1-14</strain>
    </source>
</reference>
<comment type="caution">
    <text evidence="3">The sequence shown here is derived from an EMBL/GenBank/DDBJ whole genome shotgun (WGS) entry which is preliminary data.</text>
</comment>
<gene>
    <name evidence="3" type="ORF">PanWU01x14_002450</name>
</gene>
<evidence type="ECO:0000256" key="1">
    <source>
        <dbReference type="SAM" id="MobiDB-lite"/>
    </source>
</evidence>
<dbReference type="AlphaFoldDB" id="A0A2P5E586"/>
<feature type="domain" description="VQ" evidence="2">
    <location>
        <begin position="123"/>
        <end position="145"/>
    </location>
</feature>
<feature type="region of interest" description="Disordered" evidence="1">
    <location>
        <begin position="42"/>
        <end position="127"/>
    </location>
</feature>
<organism evidence="3 4">
    <name type="scientific">Parasponia andersonii</name>
    <name type="common">Sponia andersonii</name>
    <dbReference type="NCBI Taxonomy" id="3476"/>
    <lineage>
        <taxon>Eukaryota</taxon>
        <taxon>Viridiplantae</taxon>
        <taxon>Streptophyta</taxon>
        <taxon>Embryophyta</taxon>
        <taxon>Tracheophyta</taxon>
        <taxon>Spermatophyta</taxon>
        <taxon>Magnoliopsida</taxon>
        <taxon>eudicotyledons</taxon>
        <taxon>Gunneridae</taxon>
        <taxon>Pentapetalae</taxon>
        <taxon>rosids</taxon>
        <taxon>fabids</taxon>
        <taxon>Rosales</taxon>
        <taxon>Cannabaceae</taxon>
        <taxon>Parasponia</taxon>
    </lineage>
</organism>
<accession>A0A2P5E586</accession>
<sequence length="247" mass="25999">MASSENLASIDPWALRPNFIGDCWISELFTRDADTLTKALQKSLSNNTSSTTTTTTTMNQVDTPAISPTSFSDGPFKPDPLQTPTVSGLSGSDPESTGPKRKRVNPVPTSGKVSKRKSRATKRSQTTFITADPANFRQMVQQVTGVRFGTAQFPASAAAPVLKPEPQRACSRFPVTGGCLPTLDTSALLLDQQPVVGPMSSLVGSTPSLSTFAPPMGVAGDVGAVAGGGLDFDTFPSFPTLESWKVM</sequence>
<name>A0A2P5E586_PARAD</name>
<feature type="compositionally biased region" description="Basic residues" evidence="1">
    <location>
        <begin position="113"/>
        <end position="122"/>
    </location>
</feature>